<feature type="domain" description="DUF3644" evidence="1">
    <location>
        <begin position="15"/>
        <end position="197"/>
    </location>
</feature>
<dbReference type="OrthoDB" id="1551227at2"/>
<dbReference type="Pfam" id="PF12358">
    <property type="entry name" value="DUF3644"/>
    <property type="match status" value="1"/>
</dbReference>
<accession>A0A222P5E7</accession>
<evidence type="ECO:0000313" key="2">
    <source>
        <dbReference type="EMBL" id="ASQ47037.1"/>
    </source>
</evidence>
<evidence type="ECO:0000313" key="3">
    <source>
        <dbReference type="Proteomes" id="UP000201728"/>
    </source>
</evidence>
<protein>
    <recommendedName>
        <fullName evidence="1">DUF3644 domain-containing protein</fullName>
    </recommendedName>
</protein>
<keyword evidence="3" id="KW-1185">Reference proteome</keyword>
<dbReference type="RefSeq" id="WP_094091826.1">
    <property type="nucleotide sequence ID" value="NZ_CP016397.1"/>
</dbReference>
<dbReference type="EMBL" id="CP016397">
    <property type="protein sequence ID" value="ASQ47037.1"/>
    <property type="molecule type" value="Genomic_DNA"/>
</dbReference>
<proteinExistence type="predicted"/>
<dbReference type="InterPro" id="IPR022104">
    <property type="entry name" value="DUF3644"/>
</dbReference>
<sequence length="322" mass="38365">MAKQRKRSVFSIKNELIKKSQEAALAAIQLYNNPLITFKSESFIVLMNIAWTYLLHAYFRKNNIEYRYYNSPKSRKIFIKTKHGAYRYWELEKCLNHESCPLDKTIKDNLLFLLGIRHEIEHQMTNKIDSFFSAKFQACCINYNSTLKNLFGNNYGLEKITPIALQLFSFGESQVDELIEKKELPKNLLDFISDYETDCDSLTDSRYSYRVIYMRINANHENQADRAYRFIDEKSASGVEIDNILFKYKQHKKLTQNEVIDIIKKQGKNFNKTIHQNLWKRLWKDANTRNMQAKQYGELVVNNQWLWYQETWIPKILELLSE</sequence>
<evidence type="ECO:0000259" key="1">
    <source>
        <dbReference type="Pfam" id="PF12358"/>
    </source>
</evidence>
<dbReference type="AlphaFoldDB" id="A0A222P5E7"/>
<name>A0A222P5E7_9GAMM</name>
<organism evidence="2 3">
    <name type="scientific">Legionella clemsonensis</name>
    <dbReference type="NCBI Taxonomy" id="1867846"/>
    <lineage>
        <taxon>Bacteria</taxon>
        <taxon>Pseudomonadati</taxon>
        <taxon>Pseudomonadota</taxon>
        <taxon>Gammaproteobacteria</taxon>
        <taxon>Legionellales</taxon>
        <taxon>Legionellaceae</taxon>
        <taxon>Legionella</taxon>
    </lineage>
</organism>
<dbReference type="KEGG" id="lcd:clem_12510"/>
<gene>
    <name evidence="2" type="ORF">clem_12510</name>
</gene>
<dbReference type="Proteomes" id="UP000201728">
    <property type="component" value="Chromosome"/>
</dbReference>
<reference evidence="2 3" key="1">
    <citation type="submission" date="2016-07" db="EMBL/GenBank/DDBJ databases">
        <authorList>
            <person name="Hassler H."/>
        </authorList>
    </citation>
    <scope>NUCLEOTIDE SEQUENCE [LARGE SCALE GENOMIC DNA]</scope>
    <source>
        <strain evidence="2 3">CDC-D5610</strain>
    </source>
</reference>